<dbReference type="GO" id="GO:0003677">
    <property type="term" value="F:DNA binding"/>
    <property type="evidence" value="ECO:0007669"/>
    <property type="project" value="UniProtKB-KW"/>
</dbReference>
<feature type="region of interest" description="Disordered" evidence="1">
    <location>
        <begin position="40"/>
        <end position="60"/>
    </location>
</feature>
<evidence type="ECO:0000313" key="2">
    <source>
        <dbReference type="EMBL" id="HIW78101.1"/>
    </source>
</evidence>
<dbReference type="Pfam" id="PF10122">
    <property type="entry name" value="Zn_ribbon_Com"/>
    <property type="match status" value="1"/>
</dbReference>
<dbReference type="Proteomes" id="UP000824264">
    <property type="component" value="Unassembled WGS sequence"/>
</dbReference>
<accession>A0A9D1R0Y1</accession>
<dbReference type="EMBL" id="DXGI01000108">
    <property type="protein sequence ID" value="HIW78101.1"/>
    <property type="molecule type" value="Genomic_DNA"/>
</dbReference>
<reference evidence="2" key="1">
    <citation type="journal article" date="2021" name="PeerJ">
        <title>Extensive microbial diversity within the chicken gut microbiome revealed by metagenomics and culture.</title>
        <authorList>
            <person name="Gilroy R."/>
            <person name="Ravi A."/>
            <person name="Getino M."/>
            <person name="Pursley I."/>
            <person name="Horton D.L."/>
            <person name="Alikhan N.F."/>
            <person name="Baker D."/>
            <person name="Gharbi K."/>
            <person name="Hall N."/>
            <person name="Watson M."/>
            <person name="Adriaenssens E.M."/>
            <person name="Foster-Nyarko E."/>
            <person name="Jarju S."/>
            <person name="Secka A."/>
            <person name="Antonio M."/>
            <person name="Oren A."/>
            <person name="Chaudhuri R.R."/>
            <person name="La Ragione R."/>
            <person name="Hildebrand F."/>
            <person name="Pallen M.J."/>
        </authorList>
    </citation>
    <scope>NUCLEOTIDE SEQUENCE</scope>
    <source>
        <strain evidence="2">ChiSxjej5B17-1746</strain>
    </source>
</reference>
<dbReference type="InterPro" id="IPR019294">
    <property type="entry name" value="Translation_reg_Com"/>
</dbReference>
<sequence>MTGAHDNEIRCGHCNKMLAKGTALDLSIKCPRCGAINHVRATRPGSEPRDGHAEQSFASR</sequence>
<protein>
    <submittedName>
        <fullName evidence="2">Com family DNA-binding transcriptional regulator</fullName>
    </submittedName>
</protein>
<proteinExistence type="predicted"/>
<comment type="caution">
    <text evidence="2">The sequence shown here is derived from an EMBL/GenBank/DDBJ whole genome shotgun (WGS) entry which is preliminary data.</text>
</comment>
<gene>
    <name evidence="2" type="ORF">H9874_03020</name>
</gene>
<organism evidence="2 3">
    <name type="scientific">Candidatus Bilophila faecipullorum</name>
    <dbReference type="NCBI Taxonomy" id="2838482"/>
    <lineage>
        <taxon>Bacteria</taxon>
        <taxon>Pseudomonadati</taxon>
        <taxon>Thermodesulfobacteriota</taxon>
        <taxon>Desulfovibrionia</taxon>
        <taxon>Desulfovibrionales</taxon>
        <taxon>Desulfovibrionaceae</taxon>
        <taxon>Bilophila</taxon>
    </lineage>
</organism>
<evidence type="ECO:0000256" key="1">
    <source>
        <dbReference type="SAM" id="MobiDB-lite"/>
    </source>
</evidence>
<dbReference type="AlphaFoldDB" id="A0A9D1R0Y1"/>
<keyword evidence="2" id="KW-0238">DNA-binding</keyword>
<evidence type="ECO:0000313" key="3">
    <source>
        <dbReference type="Proteomes" id="UP000824264"/>
    </source>
</evidence>
<reference evidence="2" key="2">
    <citation type="submission" date="2021-04" db="EMBL/GenBank/DDBJ databases">
        <authorList>
            <person name="Gilroy R."/>
        </authorList>
    </citation>
    <scope>NUCLEOTIDE SEQUENCE</scope>
    <source>
        <strain evidence="2">ChiSxjej5B17-1746</strain>
    </source>
</reference>
<name>A0A9D1R0Y1_9BACT</name>